<evidence type="ECO:0000259" key="8">
    <source>
        <dbReference type="PROSITE" id="PS50928"/>
    </source>
</evidence>
<dbReference type="EMBL" id="JAUSUL010000002">
    <property type="protein sequence ID" value="MDQ0315348.1"/>
    <property type="molecule type" value="Genomic_DNA"/>
</dbReference>
<evidence type="ECO:0000313" key="9">
    <source>
        <dbReference type="EMBL" id="MDQ0315348.1"/>
    </source>
</evidence>
<sequence length="314" mass="34823">MSTSAHSIVEPGPRIKWVAGILVAAYALLTLIPIVWIVMTGFKSPTDAIAYPPKVFFEPTLEGYVNVFTSRSRQSPEYMANLPPAETWYEELVRKRNMVITGPSRFADRYTNSLIIGFGSTFLTVVLGVMAAYAFSRFKVPLKDDLMFFILSTRMFPPVAVAIPIFLMYRELGLSDTHLGMIVLYTAVNLSLAVWLLKGFIDEIPREYEEAAMVDGYSRFQAFMKVVLPQAKAGIAATAIFSLIFSWNEYNFAILLTSGNAQTAPPFIPLIIGEGGLDWPAVAAATTLFILPVLFFTVLLRKYLLAGITFGAVR</sequence>
<dbReference type="InterPro" id="IPR035906">
    <property type="entry name" value="MetI-like_sf"/>
</dbReference>
<feature type="transmembrane region" description="Helical" evidence="7">
    <location>
        <begin position="279"/>
        <end position="300"/>
    </location>
</feature>
<keyword evidence="4 7" id="KW-0812">Transmembrane</keyword>
<keyword evidence="2 7" id="KW-0813">Transport</keyword>
<name>A0AAE3VNX6_9HYPH</name>
<dbReference type="PANTHER" id="PTHR32243">
    <property type="entry name" value="MALTOSE TRANSPORT SYSTEM PERMEASE-RELATED"/>
    <property type="match status" value="1"/>
</dbReference>
<feature type="transmembrane region" description="Helical" evidence="7">
    <location>
        <begin position="146"/>
        <end position="167"/>
    </location>
</feature>
<dbReference type="InterPro" id="IPR050901">
    <property type="entry name" value="BP-dep_ABC_trans_perm"/>
</dbReference>
<comment type="subcellular location">
    <subcellularLocation>
        <location evidence="1 7">Cell membrane</location>
        <topology evidence="1 7">Multi-pass membrane protein</topology>
    </subcellularLocation>
</comment>
<keyword evidence="9" id="KW-0762">Sugar transport</keyword>
<dbReference type="Pfam" id="PF00528">
    <property type="entry name" value="BPD_transp_1"/>
    <property type="match status" value="1"/>
</dbReference>
<dbReference type="Proteomes" id="UP001229244">
    <property type="component" value="Unassembled WGS sequence"/>
</dbReference>
<feature type="transmembrane region" description="Helical" evidence="7">
    <location>
        <begin position="179"/>
        <end position="201"/>
    </location>
</feature>
<evidence type="ECO:0000256" key="5">
    <source>
        <dbReference type="ARBA" id="ARBA00022989"/>
    </source>
</evidence>
<proteinExistence type="inferred from homology"/>
<keyword evidence="3" id="KW-1003">Cell membrane</keyword>
<evidence type="ECO:0000256" key="6">
    <source>
        <dbReference type="ARBA" id="ARBA00023136"/>
    </source>
</evidence>
<feature type="transmembrane region" description="Helical" evidence="7">
    <location>
        <begin position="17"/>
        <end position="39"/>
    </location>
</feature>
<dbReference type="AlphaFoldDB" id="A0AAE3VNX6"/>
<dbReference type="SUPFAM" id="SSF161098">
    <property type="entry name" value="MetI-like"/>
    <property type="match status" value="1"/>
</dbReference>
<evidence type="ECO:0000256" key="1">
    <source>
        <dbReference type="ARBA" id="ARBA00004651"/>
    </source>
</evidence>
<feature type="domain" description="ABC transmembrane type-1" evidence="8">
    <location>
        <begin position="110"/>
        <end position="300"/>
    </location>
</feature>
<dbReference type="RefSeq" id="WP_306885181.1">
    <property type="nucleotide sequence ID" value="NZ_JAUSUL010000002.1"/>
</dbReference>
<evidence type="ECO:0000256" key="2">
    <source>
        <dbReference type="ARBA" id="ARBA00022448"/>
    </source>
</evidence>
<dbReference type="InterPro" id="IPR000515">
    <property type="entry name" value="MetI-like"/>
</dbReference>
<comment type="similarity">
    <text evidence="7">Belongs to the binding-protein-dependent transport system permease family.</text>
</comment>
<reference evidence="9" key="1">
    <citation type="submission" date="2023-07" db="EMBL/GenBank/DDBJ databases">
        <title>Genomic Encyclopedia of Type Strains, Phase IV (KMG-IV): sequencing the most valuable type-strain genomes for metagenomic binning, comparative biology and taxonomic classification.</title>
        <authorList>
            <person name="Goeker M."/>
        </authorList>
    </citation>
    <scope>NUCLEOTIDE SEQUENCE</scope>
    <source>
        <strain evidence="9">DSM 21202</strain>
    </source>
</reference>
<dbReference type="CDD" id="cd06261">
    <property type="entry name" value="TM_PBP2"/>
    <property type="match status" value="1"/>
</dbReference>
<dbReference type="PROSITE" id="PS50928">
    <property type="entry name" value="ABC_TM1"/>
    <property type="match status" value="1"/>
</dbReference>
<dbReference type="PANTHER" id="PTHR32243:SF52">
    <property type="entry name" value="ABC TRANSPORTER PERMEASE PROTEIN"/>
    <property type="match status" value="1"/>
</dbReference>
<keyword evidence="6 7" id="KW-0472">Membrane</keyword>
<comment type="caution">
    <text evidence="9">The sequence shown here is derived from an EMBL/GenBank/DDBJ whole genome shotgun (WGS) entry which is preliminary data.</text>
</comment>
<dbReference type="Gene3D" id="1.10.3720.10">
    <property type="entry name" value="MetI-like"/>
    <property type="match status" value="1"/>
</dbReference>
<evidence type="ECO:0000256" key="4">
    <source>
        <dbReference type="ARBA" id="ARBA00022692"/>
    </source>
</evidence>
<evidence type="ECO:0000256" key="3">
    <source>
        <dbReference type="ARBA" id="ARBA00022475"/>
    </source>
</evidence>
<gene>
    <name evidence="9" type="ORF">J2S73_001805</name>
</gene>
<dbReference type="GO" id="GO:0055085">
    <property type="term" value="P:transmembrane transport"/>
    <property type="evidence" value="ECO:0007669"/>
    <property type="project" value="InterPro"/>
</dbReference>
<feature type="transmembrane region" description="Helical" evidence="7">
    <location>
        <begin position="114"/>
        <end position="134"/>
    </location>
</feature>
<keyword evidence="10" id="KW-1185">Reference proteome</keyword>
<evidence type="ECO:0000313" key="10">
    <source>
        <dbReference type="Proteomes" id="UP001229244"/>
    </source>
</evidence>
<feature type="transmembrane region" description="Helical" evidence="7">
    <location>
        <begin position="222"/>
        <end position="247"/>
    </location>
</feature>
<organism evidence="9 10">
    <name type="scientific">Amorphus orientalis</name>
    <dbReference type="NCBI Taxonomy" id="649198"/>
    <lineage>
        <taxon>Bacteria</taxon>
        <taxon>Pseudomonadati</taxon>
        <taxon>Pseudomonadota</taxon>
        <taxon>Alphaproteobacteria</taxon>
        <taxon>Hyphomicrobiales</taxon>
        <taxon>Amorphaceae</taxon>
        <taxon>Amorphus</taxon>
    </lineage>
</organism>
<protein>
    <submittedName>
        <fullName evidence="9">Multiple sugar transport system permease protein</fullName>
    </submittedName>
</protein>
<dbReference type="GO" id="GO:0005886">
    <property type="term" value="C:plasma membrane"/>
    <property type="evidence" value="ECO:0007669"/>
    <property type="project" value="UniProtKB-SubCell"/>
</dbReference>
<evidence type="ECO:0000256" key="7">
    <source>
        <dbReference type="RuleBase" id="RU363032"/>
    </source>
</evidence>
<accession>A0AAE3VNX6</accession>
<keyword evidence="5 7" id="KW-1133">Transmembrane helix</keyword>